<dbReference type="RefSeq" id="WP_075104485.1">
    <property type="nucleotide sequence ID" value="NZ_MSJM01000003.1"/>
</dbReference>
<dbReference type="GO" id="GO:0046872">
    <property type="term" value="F:metal ion binding"/>
    <property type="evidence" value="ECO:0007669"/>
    <property type="project" value="UniProtKB-KW"/>
</dbReference>
<evidence type="ECO:0000259" key="8">
    <source>
        <dbReference type="Pfam" id="PF00962"/>
    </source>
</evidence>
<dbReference type="PANTHER" id="PTHR11409">
    <property type="entry name" value="ADENOSINE DEAMINASE"/>
    <property type="match status" value="1"/>
</dbReference>
<dbReference type="InterPro" id="IPR006330">
    <property type="entry name" value="Ado/ade_deaminase"/>
</dbReference>
<keyword evidence="3" id="KW-0479">Metal-binding</keyword>
<dbReference type="SUPFAM" id="SSF51556">
    <property type="entry name" value="Metallo-dependent hydrolases"/>
    <property type="match status" value="1"/>
</dbReference>
<dbReference type="GO" id="GO:0004000">
    <property type="term" value="F:adenosine deaminase activity"/>
    <property type="evidence" value="ECO:0007669"/>
    <property type="project" value="TreeGrafter"/>
</dbReference>
<dbReference type="NCBIfam" id="TIGR01430">
    <property type="entry name" value="aden_deam"/>
    <property type="match status" value="1"/>
</dbReference>
<evidence type="ECO:0000313" key="10">
    <source>
        <dbReference type="Proteomes" id="UP000186890"/>
    </source>
</evidence>
<proteinExistence type="inferred from homology"/>
<dbReference type="InterPro" id="IPR032466">
    <property type="entry name" value="Metal_Hydrolase"/>
</dbReference>
<keyword evidence="4" id="KW-0378">Hydrolase</keyword>
<accession>A0A1Q8E8L8</accession>
<dbReference type="Gene3D" id="3.20.20.140">
    <property type="entry name" value="Metal-dependent hydrolases"/>
    <property type="match status" value="1"/>
</dbReference>
<sequence length="334" mass="37032">MDEAQLRRLPKVELHCHLDGSISLDFLKKVYNKTEHDAIKMLADLVIAPDKCQNLTEYLRCFSLLTGALKTEHSLQLAVLDVAQQAIKENIIYMELRFAPEYVANEAMSMEQAVLAVVEGIRLAQSLYKIKIGLILCMMRGKDNQQIVHLASKYYQNGVNGLDLAGNEVKYGFSALDQTLFARAKSEGVPFTIHAGETGSVENVLMAVQLGASRIGHGIALSNSKVATDFIKGFPVTLELCPICNIQTGASPAWSQYPFQSFIDDGIQVTLNTDNRTVSNTSLTKEFLTISHHFNLTKETAKKLVEDAIDAAFVAPDVKQELRRQCAEFDCENE</sequence>
<evidence type="ECO:0000256" key="6">
    <source>
        <dbReference type="ARBA" id="ARBA00023080"/>
    </source>
</evidence>
<comment type="caution">
    <text evidence="9">The sequence shown here is derived from an EMBL/GenBank/DDBJ whole genome shotgun (WGS) entry which is preliminary data.</text>
</comment>
<evidence type="ECO:0000256" key="4">
    <source>
        <dbReference type="ARBA" id="ARBA00022801"/>
    </source>
</evidence>
<dbReference type="Proteomes" id="UP000186890">
    <property type="component" value="Unassembled WGS sequence"/>
</dbReference>
<dbReference type="EMBL" id="MSJM01000003">
    <property type="protein sequence ID" value="OLF48132.1"/>
    <property type="molecule type" value="Genomic_DNA"/>
</dbReference>
<evidence type="ECO:0000256" key="5">
    <source>
        <dbReference type="ARBA" id="ARBA00022833"/>
    </source>
</evidence>
<dbReference type="AlphaFoldDB" id="A0A1Q8E8L8"/>
<dbReference type="Pfam" id="PF00962">
    <property type="entry name" value="A_deaminase"/>
    <property type="match status" value="1"/>
</dbReference>
<dbReference type="GO" id="GO:0006154">
    <property type="term" value="P:adenosine catabolic process"/>
    <property type="evidence" value="ECO:0007669"/>
    <property type="project" value="TreeGrafter"/>
</dbReference>
<dbReference type="PANTHER" id="PTHR11409:SF42">
    <property type="entry name" value="ADENOSINE DEAMINASE-LIKE PROTEIN"/>
    <property type="match status" value="1"/>
</dbReference>
<gene>
    <name evidence="9" type="ORF">BU202_03835</name>
</gene>
<dbReference type="OrthoDB" id="9779574at2"/>
<keyword evidence="5" id="KW-0862">Zinc</keyword>
<organism evidence="9 10">
    <name type="scientific">Streptococcus cuniculi</name>
    <dbReference type="NCBI Taxonomy" id="1432788"/>
    <lineage>
        <taxon>Bacteria</taxon>
        <taxon>Bacillati</taxon>
        <taxon>Bacillota</taxon>
        <taxon>Bacilli</taxon>
        <taxon>Lactobacillales</taxon>
        <taxon>Streptococcaceae</taxon>
        <taxon>Streptococcus</taxon>
    </lineage>
</organism>
<dbReference type="InterPro" id="IPR001365">
    <property type="entry name" value="A_deaminase_dom"/>
</dbReference>
<evidence type="ECO:0000256" key="3">
    <source>
        <dbReference type="ARBA" id="ARBA00022723"/>
    </source>
</evidence>
<keyword evidence="10" id="KW-1185">Reference proteome</keyword>
<name>A0A1Q8E8L8_9STRE</name>
<evidence type="ECO:0000256" key="2">
    <source>
        <dbReference type="ARBA" id="ARBA00006676"/>
    </source>
</evidence>
<protein>
    <submittedName>
        <fullName evidence="9">Adenosine deaminase</fullName>
    </submittedName>
</protein>
<keyword evidence="6" id="KW-0546">Nucleotide metabolism</keyword>
<comment type="cofactor">
    <cofactor evidence="1">
        <name>Zn(2+)</name>
        <dbReference type="ChEBI" id="CHEBI:29105"/>
    </cofactor>
</comment>
<evidence type="ECO:0000256" key="7">
    <source>
        <dbReference type="ARBA" id="ARBA00048787"/>
    </source>
</evidence>
<evidence type="ECO:0000256" key="1">
    <source>
        <dbReference type="ARBA" id="ARBA00001947"/>
    </source>
</evidence>
<comment type="catalytic activity">
    <reaction evidence="7">
        <text>N(6)-methyl-AMP + H2O + H(+) = IMP + methylamine</text>
        <dbReference type="Rhea" id="RHEA:16001"/>
        <dbReference type="ChEBI" id="CHEBI:15377"/>
        <dbReference type="ChEBI" id="CHEBI:15378"/>
        <dbReference type="ChEBI" id="CHEBI:58053"/>
        <dbReference type="ChEBI" id="CHEBI:59338"/>
        <dbReference type="ChEBI" id="CHEBI:144842"/>
    </reaction>
    <physiologicalReaction direction="left-to-right" evidence="7">
        <dbReference type="Rhea" id="RHEA:16002"/>
    </physiologicalReaction>
</comment>
<reference evidence="10" key="1">
    <citation type="submission" date="2016-12" db="EMBL/GenBank/DDBJ databases">
        <authorList>
            <person name="Gulvik C.A."/>
        </authorList>
    </citation>
    <scope>NUCLEOTIDE SEQUENCE [LARGE SCALE GENOMIC DNA]</scope>
    <source>
        <strain evidence="10">NED12-00049-6B</strain>
    </source>
</reference>
<evidence type="ECO:0000313" key="9">
    <source>
        <dbReference type="EMBL" id="OLF48132.1"/>
    </source>
</evidence>
<feature type="domain" description="Adenosine deaminase" evidence="8">
    <location>
        <begin position="10"/>
        <end position="326"/>
    </location>
</feature>
<dbReference type="GO" id="GO:0046103">
    <property type="term" value="P:inosine biosynthetic process"/>
    <property type="evidence" value="ECO:0007669"/>
    <property type="project" value="TreeGrafter"/>
</dbReference>
<dbReference type="GO" id="GO:0009117">
    <property type="term" value="P:nucleotide metabolic process"/>
    <property type="evidence" value="ECO:0007669"/>
    <property type="project" value="UniProtKB-KW"/>
</dbReference>
<comment type="similarity">
    <text evidence="2">Belongs to the metallo-dependent hydrolases superfamily. Adenosine and AMP deaminases family.</text>
</comment>